<dbReference type="InterPro" id="IPR005135">
    <property type="entry name" value="Endo/exonuclease/phosphatase"/>
</dbReference>
<feature type="compositionally biased region" description="Low complexity" evidence="1">
    <location>
        <begin position="338"/>
        <end position="355"/>
    </location>
</feature>
<feature type="compositionally biased region" description="Basic and acidic residues" evidence="1">
    <location>
        <begin position="365"/>
        <end position="379"/>
    </location>
</feature>
<evidence type="ECO:0000256" key="1">
    <source>
        <dbReference type="SAM" id="MobiDB-lite"/>
    </source>
</evidence>
<dbReference type="InterPro" id="IPR000477">
    <property type="entry name" value="RT_dom"/>
</dbReference>
<dbReference type="InterPro" id="IPR003323">
    <property type="entry name" value="OTU_dom"/>
</dbReference>
<gene>
    <name evidence="3" type="ORF">AK812_SmicGene17541</name>
</gene>
<dbReference type="EMBL" id="LSRX01000348">
    <property type="protein sequence ID" value="OLP99860.1"/>
    <property type="molecule type" value="Genomic_DNA"/>
</dbReference>
<feature type="region of interest" description="Disordered" evidence="1">
    <location>
        <begin position="122"/>
        <end position="268"/>
    </location>
</feature>
<feature type="compositionally biased region" description="Basic and acidic residues" evidence="1">
    <location>
        <begin position="202"/>
        <end position="213"/>
    </location>
</feature>
<name>A0A1Q9DXF8_SYMMI</name>
<comment type="caution">
    <text evidence="3">The sequence shown here is derived from an EMBL/GenBank/DDBJ whole genome shotgun (WGS) entry which is preliminary data.</text>
</comment>
<evidence type="ECO:0000313" key="4">
    <source>
        <dbReference type="Proteomes" id="UP000186817"/>
    </source>
</evidence>
<keyword evidence="4" id="KW-1185">Reference proteome</keyword>
<organism evidence="3 4">
    <name type="scientific">Symbiodinium microadriaticum</name>
    <name type="common">Dinoflagellate</name>
    <name type="synonym">Zooxanthella microadriatica</name>
    <dbReference type="NCBI Taxonomy" id="2951"/>
    <lineage>
        <taxon>Eukaryota</taxon>
        <taxon>Sar</taxon>
        <taxon>Alveolata</taxon>
        <taxon>Dinophyceae</taxon>
        <taxon>Suessiales</taxon>
        <taxon>Symbiodiniaceae</taxon>
        <taxon>Symbiodinium</taxon>
    </lineage>
</organism>
<dbReference type="Pfam" id="PF03372">
    <property type="entry name" value="Exo_endo_phos"/>
    <property type="match status" value="1"/>
</dbReference>
<feature type="domain" description="OTU" evidence="2">
    <location>
        <begin position="845"/>
        <end position="982"/>
    </location>
</feature>
<dbReference type="Proteomes" id="UP000186817">
    <property type="component" value="Unassembled WGS sequence"/>
</dbReference>
<dbReference type="SUPFAM" id="SSF56219">
    <property type="entry name" value="DNase I-like"/>
    <property type="match status" value="1"/>
</dbReference>
<dbReference type="Pfam" id="PF02338">
    <property type="entry name" value="OTU"/>
    <property type="match status" value="1"/>
</dbReference>
<dbReference type="OrthoDB" id="415023at2759"/>
<feature type="region of interest" description="Disordered" evidence="1">
    <location>
        <begin position="1056"/>
        <end position="1102"/>
    </location>
</feature>
<dbReference type="InterPro" id="IPR036691">
    <property type="entry name" value="Endo/exonu/phosph_ase_sf"/>
</dbReference>
<dbReference type="Gene3D" id="3.90.70.80">
    <property type="match status" value="1"/>
</dbReference>
<proteinExistence type="predicted"/>
<protein>
    <recommendedName>
        <fullName evidence="2">OTU domain-containing protein</fullName>
    </recommendedName>
</protein>
<feature type="compositionally biased region" description="Polar residues" evidence="1">
    <location>
        <begin position="215"/>
        <end position="229"/>
    </location>
</feature>
<dbReference type="PROSITE" id="PS50802">
    <property type="entry name" value="OTU"/>
    <property type="match status" value="1"/>
</dbReference>
<feature type="compositionally biased region" description="Basic and acidic residues" evidence="1">
    <location>
        <begin position="128"/>
        <end position="138"/>
    </location>
</feature>
<reference evidence="3 4" key="1">
    <citation type="submission" date="2016-02" db="EMBL/GenBank/DDBJ databases">
        <title>Genome analysis of coral dinoflagellate symbionts highlights evolutionary adaptations to a symbiotic lifestyle.</title>
        <authorList>
            <person name="Aranda M."/>
            <person name="Li Y."/>
            <person name="Liew Y.J."/>
            <person name="Baumgarten S."/>
            <person name="Simakov O."/>
            <person name="Wilson M."/>
            <person name="Piel J."/>
            <person name="Ashoor H."/>
            <person name="Bougouffa S."/>
            <person name="Bajic V.B."/>
            <person name="Ryu T."/>
            <person name="Ravasi T."/>
            <person name="Bayer T."/>
            <person name="Micklem G."/>
            <person name="Kim H."/>
            <person name="Bhak J."/>
            <person name="Lajeunesse T.C."/>
            <person name="Voolstra C.R."/>
        </authorList>
    </citation>
    <scope>NUCLEOTIDE SEQUENCE [LARGE SCALE GENOMIC DNA]</scope>
    <source>
        <strain evidence="3 4">CCMP2467</strain>
    </source>
</reference>
<dbReference type="Gene3D" id="3.60.10.10">
    <property type="entry name" value="Endonuclease/exonuclease/phosphatase"/>
    <property type="match status" value="1"/>
</dbReference>
<dbReference type="Pfam" id="PF00078">
    <property type="entry name" value="RVT_1"/>
    <property type="match status" value="1"/>
</dbReference>
<feature type="region of interest" description="Disordered" evidence="1">
    <location>
        <begin position="325"/>
        <end position="384"/>
    </location>
</feature>
<feature type="region of interest" description="Disordered" evidence="1">
    <location>
        <begin position="998"/>
        <end position="1021"/>
    </location>
</feature>
<dbReference type="InterPro" id="IPR038765">
    <property type="entry name" value="Papain-like_cys_pep_sf"/>
</dbReference>
<evidence type="ECO:0000259" key="2">
    <source>
        <dbReference type="PROSITE" id="PS50802"/>
    </source>
</evidence>
<feature type="compositionally biased region" description="Acidic residues" evidence="1">
    <location>
        <begin position="798"/>
        <end position="808"/>
    </location>
</feature>
<dbReference type="CDD" id="cd22744">
    <property type="entry name" value="OTU"/>
    <property type="match status" value="1"/>
</dbReference>
<accession>A0A1Q9DXF8</accession>
<feature type="region of interest" description="Disordered" evidence="1">
    <location>
        <begin position="78"/>
        <end position="100"/>
    </location>
</feature>
<sequence length="2546" mass="284175">MVRYRSPLVCRWVRRGTIPIAAMLRNAVPCNVEHVELCMSAKADSDRVADRLAIFGIRCYAPSGLVLLGPGNAADADIDGAGSSNDESGEETKCGGQGSYKNPYLSSTGAVIVNHMLVEGARSGLPHGGDELADHGSRGGDAPPDPGDARLMSPTTDTGHALPHGGDELPDPGLHGGDAPPDPGDASLTCPTIDVGHALPHGSEELSDHDFERPTCSTASTYMDNTSPGPTHGKETLSDFGSKNLEPANQRPPRLQGGGGRPGDGDDLLEGLRQLFNVASHNGKPKKQQDGPLLQGVKSLIKKKDNDPDMDLFAGMRRLIEQEAKRRDKLRNPAQEWTTSAPVSSTASPTPRASSNPHNPAGNKGKNEALRSVKLEPRRTGAPVQQDKWHEVKWLPRVSDWSHDLTDNLALSRGPEQFASNLEQDQGEAHIVYVESETDFNEVVALAQAERNPMVQVIMLSNIHLEDPSALRCRVPGTFRGSLQSRSCWCRSVGSGPELANRQVIVSESLRKKATVADPKHKQQKPVSRAGFVICLTAPMPYQDCTWSQWETLTSNAGAMARQWATRVLPGCGAALGDTFNFQYQDNRLRGLLRVHKLEVALQLIHLSGTLDPHDRQQRWFVHGMSAEVVESHAIVWIPWDPQESWQDYATRARRQPSLGLVAGKHELGLRVRPGDSRVQPRPALWLLDHVPHGWQPEDVTELLLELAFQDVELEEKTWSRHGAIWKFRASRADQQAVVQAVCPSTDGGELELVVTKAAARKQQPTATWTLARERRVSYRDAMVGGHHTSPASIDMDTKDDEEMDNEEPSLKSQRVSAEGEAAATPIELPSGPALSWKGWMPRGAQRVSNDGKGDCLALALAHCLKDIAPRDKGYNGRQVRQFIVAFMEQHGEEYTALWDGNAPGRATEPLDSFEIYLTRVKKAGTWLGYLECYAAATAFKRTVIVLTSDGEAWRFDHDTGNEAITLYYDSEVGHYEYLKAPAQGHSDMVSQIARFAKQHQPGHTRMPGGGPSGKSKSIRYSDFDQASTGGAAKRAKSLRISDFDSVRLSDFDSVGCASTRKQRPTSEDAGPPLPSSSTSGRSLRATATSGRGGNASHTTATTSTGALDKVLSLAKVPYAELDTFLRQQRQSRKKQPKLALNISDMRKRLRKLGASTDEVPGLSSNTSLKPGALGVHLRASLRRYEERRQWRQQGSKHDIRFLARRNKHHLSWACAKCCMMWPSWTHVSAGMKENTYFHCKGKRARKDILRSLAWKTLWNKASKARRSRVLKALQLSKVEQRILQGNWLQVQKMIGKPKEQHHPYKKIQQAIKKHRQPDQAWRARNFLGRKGQPIRKKELLDIKKQQLLEDGDIESQPGPSWQCNVCNAFLERDDMKRLSQARNGHIDRKHPDIPPGCFTRLGRMAGSEGDFARHLAEAGSLVTEHQEVGLLRSSSQRRRKGSMAHMTLCSCNVDGKDNAYEFLQYSCPLKPHVVAVQETKVDAAGLAKLLSYAGRFGYRGWGWANPASERNRVNGGLLILLRKDIRGHLLRKHGGEEGEAVTLDLEACHLTTLWQRPQLVSQGGLSEYLGEERMAARLDNKPWLGIGDFNNEILDNALLSDEIQAICATDSTGAPLPTRWTGHRTIDYAVVDGPARLAAEAKLDEHKFGDHKALWITLQLPSTKLPTHRLAGTVNYSKPATVDVQQWRELLCEEWDTDEIPETNTEEEWTAFCARAEAAMFKAKAATETVSRGCCRPKGSQPSLAKPGVFVSYKENEVTFQQRKLRRFIGRLHELHRCIQAGQVVDPALDAAVRRTWPSSVPRSLHLPQALQSAEEELALAKRQRRDQQLSKWRQDMNSLGRTATKWIHSDFGNTPASLVGPDDSGEIVTGQSLEENLKVLRKFWRSIWHRPGVCEELHRLRSGNLTCATGPPLGDLFLEPEELMKAARRKSGGAAGPCGFHGDELCHFPLAAWSQFAILLRRWAARQCYPKVWQHYRQVNLPKQSPVNGQLEVKHTRPISIQSAVCRTIATALAQKSEIKRWLKDFVTPHVHGGVPGRGVHTAALALASSFQQEHAVLLSLDMKKGYDFAEPELVIGHLRRRGLPEHWCQYFTHVWREQHRWIEWDHYVHPEPEHVSRSLPQGDPFAVLGFVLLLSEAAEQARSREVAGEDCALFVDDRTVIVRHPSLLRPAFNFWTSWSFRLGFEENLDKLAIVCASPGDEEAVLSHGFDAESVLQQTKVLGLDFQQRGFSEEGHAAAARRATALNMLKRIGAAPLSVTTKEVLVSSRALPKACWGVWLRQFADAFKFGTQIKYAVRAHRNGSRNLWELFAGPASDPEMYSLQQSFGCLADGARYWSRHGLFYDGGIWWAALKTSLARIGFHYVANRFEHEAVDHITWPPPDDDRCLAWRNRSRHLLREAFRRHRFSAFLAQDRRDSRELRDLVVYDEDVVARARALYRKSRHSCRAVLLGAAWSSMCYSRARGEADAQVCNWCGSANLATWHHLAWECQHFAQTRPARIPESVLTQRLGWPCRPLKSELNEEILEHLATVREAVRRADGFRD</sequence>
<evidence type="ECO:0000313" key="3">
    <source>
        <dbReference type="EMBL" id="OLP99860.1"/>
    </source>
</evidence>
<feature type="compositionally biased region" description="Polar residues" evidence="1">
    <location>
        <begin position="1076"/>
        <end position="1090"/>
    </location>
</feature>
<feature type="region of interest" description="Disordered" evidence="1">
    <location>
        <begin position="783"/>
        <end position="820"/>
    </location>
</feature>
<dbReference type="SUPFAM" id="SSF54001">
    <property type="entry name" value="Cysteine proteinases"/>
    <property type="match status" value="1"/>
</dbReference>
<dbReference type="GO" id="GO:0003824">
    <property type="term" value="F:catalytic activity"/>
    <property type="evidence" value="ECO:0007669"/>
    <property type="project" value="InterPro"/>
</dbReference>